<evidence type="ECO:0000256" key="4">
    <source>
        <dbReference type="ARBA" id="ARBA00022859"/>
    </source>
</evidence>
<evidence type="ECO:0000256" key="10">
    <source>
        <dbReference type="SAM" id="SignalP"/>
    </source>
</evidence>
<evidence type="ECO:0000256" key="7">
    <source>
        <dbReference type="ARBA" id="ARBA00023180"/>
    </source>
</evidence>
<dbReference type="PROSITE" id="PS50835">
    <property type="entry name" value="IG_LIKE"/>
    <property type="match status" value="1"/>
</dbReference>
<evidence type="ECO:0000313" key="12">
    <source>
        <dbReference type="EMBL" id="CAK6973016.1"/>
    </source>
</evidence>
<keyword evidence="9" id="KW-1133">Transmembrane helix</keyword>
<dbReference type="GO" id="GO:0002376">
    <property type="term" value="P:immune system process"/>
    <property type="evidence" value="ECO:0007669"/>
    <property type="project" value="UniProtKB-KW"/>
</dbReference>
<dbReference type="InterPro" id="IPR003599">
    <property type="entry name" value="Ig_sub"/>
</dbReference>
<keyword evidence="13" id="KW-1185">Reference proteome</keyword>
<gene>
    <name evidence="12" type="ORF">FSCOSCO3_A021973</name>
</gene>
<protein>
    <submittedName>
        <fullName evidence="12">Uncharacterized protein LOC128383406</fullName>
    </submittedName>
</protein>
<keyword evidence="4" id="KW-0391">Immunity</keyword>
<proteinExistence type="predicted"/>
<evidence type="ECO:0000313" key="13">
    <source>
        <dbReference type="Proteomes" id="UP001314229"/>
    </source>
</evidence>
<comment type="subcellular location">
    <subcellularLocation>
        <location evidence="1">Cell membrane</location>
    </subcellularLocation>
</comment>
<organism evidence="12 13">
    <name type="scientific">Scomber scombrus</name>
    <name type="common">Atlantic mackerel</name>
    <name type="synonym">Scomber vernalis</name>
    <dbReference type="NCBI Taxonomy" id="13677"/>
    <lineage>
        <taxon>Eukaryota</taxon>
        <taxon>Metazoa</taxon>
        <taxon>Chordata</taxon>
        <taxon>Craniata</taxon>
        <taxon>Vertebrata</taxon>
        <taxon>Euteleostomi</taxon>
        <taxon>Actinopterygii</taxon>
        <taxon>Neopterygii</taxon>
        <taxon>Teleostei</taxon>
        <taxon>Neoteleostei</taxon>
        <taxon>Acanthomorphata</taxon>
        <taxon>Pelagiaria</taxon>
        <taxon>Scombriformes</taxon>
        <taxon>Scombridae</taxon>
        <taxon>Scomber</taxon>
    </lineage>
</organism>
<name>A0AAV1PMW4_SCOSC</name>
<dbReference type="Gene3D" id="2.60.40.10">
    <property type="entry name" value="Immunoglobulins"/>
    <property type="match status" value="1"/>
</dbReference>
<evidence type="ECO:0000259" key="11">
    <source>
        <dbReference type="PROSITE" id="PS50835"/>
    </source>
</evidence>
<keyword evidence="5 9" id="KW-0472">Membrane</keyword>
<dbReference type="GO" id="GO:0009617">
    <property type="term" value="P:response to bacterium"/>
    <property type="evidence" value="ECO:0007669"/>
    <property type="project" value="TreeGrafter"/>
</dbReference>
<keyword evidence="7" id="KW-0325">Glycoprotein</keyword>
<dbReference type="AlphaFoldDB" id="A0AAV1PMW4"/>
<dbReference type="Pfam" id="PF07686">
    <property type="entry name" value="V-set"/>
    <property type="match status" value="1"/>
</dbReference>
<dbReference type="PANTHER" id="PTHR19433:SF111">
    <property type="entry name" value="T CELL RECEPTOR ALPHA VARIABLE 4"/>
    <property type="match status" value="1"/>
</dbReference>
<dbReference type="SUPFAM" id="SSF48726">
    <property type="entry name" value="Immunoglobulin"/>
    <property type="match status" value="1"/>
</dbReference>
<dbReference type="InterPro" id="IPR007110">
    <property type="entry name" value="Ig-like_dom"/>
</dbReference>
<feature type="transmembrane region" description="Helical" evidence="9">
    <location>
        <begin position="152"/>
        <end position="173"/>
    </location>
</feature>
<dbReference type="EMBL" id="CAWUFR010000220">
    <property type="protein sequence ID" value="CAK6973016.1"/>
    <property type="molecule type" value="Genomic_DNA"/>
</dbReference>
<sequence>MKSFTLITAFLLCSLSWVSVSDSEPQTVEVQPGKEVTLLCSNISATPTQTDWFRVVNRTKASCIASMYGSEGNASLCDGFQNTKFEMSSNISTIFLKITQVDLSDSGLYFCGFYIKTHTVIADVTELQVQGNGESEDEAHLKTEKESDGINLMSVILGAVTLLLTIIIIVLAVKIRKLHTAANEEPQPERNKNQRTDDLNYAAVNFQPKTKRNRRPATKREKELSVVYATTR</sequence>
<keyword evidence="2" id="KW-1003">Cell membrane</keyword>
<keyword evidence="9" id="KW-0812">Transmembrane</keyword>
<feature type="signal peptide" evidence="10">
    <location>
        <begin position="1"/>
        <end position="23"/>
    </location>
</feature>
<dbReference type="PANTHER" id="PTHR19433">
    <property type="entry name" value="T-CELL RECEPTOR ALPHA CHAIN V REGION-RELATED"/>
    <property type="match status" value="1"/>
</dbReference>
<feature type="region of interest" description="Disordered" evidence="8">
    <location>
        <begin position="209"/>
        <end position="232"/>
    </location>
</feature>
<dbReference type="InterPro" id="IPR036179">
    <property type="entry name" value="Ig-like_dom_sf"/>
</dbReference>
<evidence type="ECO:0000256" key="2">
    <source>
        <dbReference type="ARBA" id="ARBA00022475"/>
    </source>
</evidence>
<evidence type="ECO:0000256" key="1">
    <source>
        <dbReference type="ARBA" id="ARBA00004236"/>
    </source>
</evidence>
<feature type="chain" id="PRO_5043897973" evidence="10">
    <location>
        <begin position="24"/>
        <end position="232"/>
    </location>
</feature>
<dbReference type="GO" id="GO:0005886">
    <property type="term" value="C:plasma membrane"/>
    <property type="evidence" value="ECO:0007669"/>
    <property type="project" value="UniProtKB-SubCell"/>
</dbReference>
<keyword evidence="6" id="KW-1015">Disulfide bond</keyword>
<dbReference type="InterPro" id="IPR013783">
    <property type="entry name" value="Ig-like_fold"/>
</dbReference>
<evidence type="ECO:0000256" key="3">
    <source>
        <dbReference type="ARBA" id="ARBA00022729"/>
    </source>
</evidence>
<evidence type="ECO:0000256" key="6">
    <source>
        <dbReference type="ARBA" id="ARBA00023157"/>
    </source>
</evidence>
<dbReference type="SMART" id="SM00409">
    <property type="entry name" value="IG"/>
    <property type="match status" value="1"/>
</dbReference>
<evidence type="ECO:0000256" key="9">
    <source>
        <dbReference type="SAM" id="Phobius"/>
    </source>
</evidence>
<accession>A0AAV1PMW4</accession>
<dbReference type="Proteomes" id="UP001314229">
    <property type="component" value="Unassembled WGS sequence"/>
</dbReference>
<evidence type="ECO:0000256" key="5">
    <source>
        <dbReference type="ARBA" id="ARBA00023136"/>
    </source>
</evidence>
<dbReference type="InterPro" id="IPR052051">
    <property type="entry name" value="TCR_complex_component"/>
</dbReference>
<reference evidence="12 13" key="1">
    <citation type="submission" date="2024-01" db="EMBL/GenBank/DDBJ databases">
        <authorList>
            <person name="Alioto T."/>
            <person name="Alioto T."/>
            <person name="Gomez Garrido J."/>
        </authorList>
    </citation>
    <scope>NUCLEOTIDE SEQUENCE [LARGE SCALE GENOMIC DNA]</scope>
</reference>
<comment type="caution">
    <text evidence="12">The sequence shown here is derived from an EMBL/GenBank/DDBJ whole genome shotgun (WGS) entry which is preliminary data.</text>
</comment>
<dbReference type="InterPro" id="IPR013106">
    <property type="entry name" value="Ig_V-set"/>
</dbReference>
<keyword evidence="3 10" id="KW-0732">Signal</keyword>
<evidence type="ECO:0000256" key="8">
    <source>
        <dbReference type="SAM" id="MobiDB-lite"/>
    </source>
</evidence>
<feature type="domain" description="Ig-like" evidence="11">
    <location>
        <begin position="18"/>
        <end position="111"/>
    </location>
</feature>